<accession>S5MCX0</accession>
<dbReference type="Proteomes" id="UP000014984">
    <property type="component" value="Chromosome"/>
</dbReference>
<evidence type="ECO:0000313" key="7">
    <source>
        <dbReference type="Proteomes" id="UP000014984"/>
    </source>
</evidence>
<dbReference type="PANTHER" id="PTHR43178">
    <property type="entry name" value="DIHYDROLIPOAMIDE ACETYLTRANSFERASE COMPONENT OF PYRUVATE DEHYDROGENASE COMPLEX"/>
    <property type="match status" value="1"/>
</dbReference>
<dbReference type="AlphaFoldDB" id="S5MCX0"/>
<dbReference type="Pfam" id="PF00198">
    <property type="entry name" value="2-oxoacid_dh"/>
    <property type="match status" value="1"/>
</dbReference>
<evidence type="ECO:0000259" key="5">
    <source>
        <dbReference type="Pfam" id="PF00198"/>
    </source>
</evidence>
<comment type="cofactor">
    <cofactor evidence="1">
        <name>(R)-lipoate</name>
        <dbReference type="ChEBI" id="CHEBI:83088"/>
    </cofactor>
</comment>
<name>S5MCX0_9MOLU</name>
<reference evidence="6 7" key="1">
    <citation type="journal article" date="2013" name="Genome Biol. Evol.">
        <title>Comparison of metabolic capacities and inference of gene content evolution in mosquito-associated Spiroplasma diminutum and S. taiwanense.</title>
        <authorList>
            <person name="Lo W.S."/>
            <person name="Ku C."/>
            <person name="Chen L.L."/>
            <person name="Chang T.H."/>
            <person name="Kuo C.H."/>
        </authorList>
    </citation>
    <scope>NUCLEOTIDE SEQUENCE [LARGE SCALE GENOMIC DNA]</scope>
    <source>
        <strain evidence="6">CT-1</strain>
    </source>
</reference>
<dbReference type="SUPFAM" id="SSF52777">
    <property type="entry name" value="CoA-dependent acyltransferases"/>
    <property type="match status" value="1"/>
</dbReference>
<dbReference type="GO" id="GO:0031405">
    <property type="term" value="F:lipoic acid binding"/>
    <property type="evidence" value="ECO:0007669"/>
    <property type="project" value="TreeGrafter"/>
</dbReference>
<evidence type="ECO:0000256" key="2">
    <source>
        <dbReference type="ARBA" id="ARBA00022679"/>
    </source>
</evidence>
<feature type="coiled-coil region" evidence="4">
    <location>
        <begin position="501"/>
        <end position="585"/>
    </location>
</feature>
<dbReference type="PANTHER" id="PTHR43178:SF5">
    <property type="entry name" value="LIPOAMIDE ACYLTRANSFERASE COMPONENT OF BRANCHED-CHAIN ALPHA-KETO ACID DEHYDROGENASE COMPLEX, MITOCHONDRIAL"/>
    <property type="match status" value="1"/>
</dbReference>
<evidence type="ECO:0000256" key="3">
    <source>
        <dbReference type="ARBA" id="ARBA00023315"/>
    </source>
</evidence>
<evidence type="ECO:0000256" key="1">
    <source>
        <dbReference type="ARBA" id="ARBA00001938"/>
    </source>
</evidence>
<dbReference type="InterPro" id="IPR023213">
    <property type="entry name" value="CAT-like_dom_sf"/>
</dbReference>
<dbReference type="EMBL" id="CP005074">
    <property type="protein sequence ID" value="AGR41573.1"/>
    <property type="molecule type" value="Genomic_DNA"/>
</dbReference>
<evidence type="ECO:0000256" key="4">
    <source>
        <dbReference type="SAM" id="Coils"/>
    </source>
</evidence>
<feature type="coiled-coil region" evidence="4">
    <location>
        <begin position="686"/>
        <end position="739"/>
    </location>
</feature>
<proteinExistence type="predicted"/>
<dbReference type="Gene3D" id="3.30.559.10">
    <property type="entry name" value="Chloramphenicol acetyltransferase-like domain"/>
    <property type="match status" value="1"/>
</dbReference>
<keyword evidence="2" id="KW-0808">Transferase</keyword>
<dbReference type="PATRIC" id="fig|1276220.3.peg.1006"/>
<sequence length="998" mass="115258">MVHLRARNLPTKGILKEWLFKGDKISFGEDFALVELEDGSNLKIKSNYNGVITKTIQLNTAIKNGSIIANIAIGDKEIAKFKRIKIKRIGSDELTQDDVFISKNSQKTFQEVETGADSFSGAVLYDRYNQAKTLFSSTRDDIIDSTQNFEDQEKRDIEMGDLTNSEDRFAQMRANIKESIKNAPQLKNTGNLSEEEIEKLVNKPVTENDGANLFSKENSSGISKFRQLVQARKEKLLEENNFKEIEEADQEINAMSKTDEKGRPLIMRNIIQSRIEKLNQANGDPSVLERDIIATKQNAILDSQKKFEEIKDEGMEDMKEKNWTNKKDYSNSFAKYSDDDDSIVIDENDLSPYSGFTFPKKKPLQIMNEINDKKNKTYADSRLSNLYDNKKRWDIMKTRDEKNFLNERRKAVERGIEEDHNSLFYKALERGGVPDEFLREVPYQNVTTGKIQYVPYNETPKGKKEFESWLRESELYTEYNNDKQIEEETQELLKTRSFKKNNDDSMEVDSLEEENIQEEKKLAQKTSKSVKKEIRDEILKQDKELKEIANADIAMETIKYLKEQINDLQKTLKEQNQLNQATSKLNQSSNFNAGTDTFGQMMQYMLMQTMMQNINPKREPSVGELKSTIKDEINYFAKELLEKTLKEQKENQLLKELEIKSSLWKQHDSLEKELLEKELIQQKILEEKIKRDLDNQKQLKLNLKEKELEKYKELLKQKEEELKEELNLELDKKENLKFENDLKKVNFEKVSPDTTIGYLNFESSDENKIVKREKINKNRNAAVKSMILSQNYIPPLTISTEIDMSSILKLKHMLKQTQNHIKFTTISFISKAISIALESYPKLNSSYDPETNEVIIKKYHNIGLATETSEGLIIPVLKFVEKLSIKEVAMDIREMTQRLRAGEIYNYETEGSTITIANYGNIGAIQATPTIFYPNASVIGVGKIVKKPVVVENEKLAIKAIMNISLTVDQRIIDAAEAGRFLAKVKEILEKPEILTVS</sequence>
<dbReference type="GO" id="GO:0016407">
    <property type="term" value="F:acetyltransferase activity"/>
    <property type="evidence" value="ECO:0007669"/>
    <property type="project" value="TreeGrafter"/>
</dbReference>
<dbReference type="RefSeq" id="WP_020834712.1">
    <property type="nucleotide sequence ID" value="NC_021846.1"/>
</dbReference>
<protein>
    <recommendedName>
        <fullName evidence="5">2-oxoacid dehydrogenase acyltransferase catalytic domain-containing protein</fullName>
    </recommendedName>
</protein>
<organism evidence="6 7">
    <name type="scientific">Spiroplasma taiwanense CT-1</name>
    <dbReference type="NCBI Taxonomy" id="1276220"/>
    <lineage>
        <taxon>Bacteria</taxon>
        <taxon>Bacillati</taxon>
        <taxon>Mycoplasmatota</taxon>
        <taxon>Mollicutes</taxon>
        <taxon>Entomoplasmatales</taxon>
        <taxon>Spiroplasmataceae</taxon>
        <taxon>Spiroplasma</taxon>
    </lineage>
</organism>
<dbReference type="InterPro" id="IPR001078">
    <property type="entry name" value="2-oxoacid_DH_actylTfrase"/>
</dbReference>
<keyword evidence="7" id="KW-1185">Reference proteome</keyword>
<keyword evidence="4" id="KW-0175">Coiled coil</keyword>
<evidence type="ECO:0000313" key="6">
    <source>
        <dbReference type="EMBL" id="AGR41573.1"/>
    </source>
</evidence>
<dbReference type="KEGG" id="stai:STAIW_v1c09870"/>
<gene>
    <name evidence="6" type="ORF">STAIW_v1c09870</name>
</gene>
<feature type="domain" description="2-oxoacid dehydrogenase acyltransferase catalytic" evidence="5">
    <location>
        <begin position="770"/>
        <end position="995"/>
    </location>
</feature>
<dbReference type="STRING" id="1276220.STAIW_v1c09870"/>
<dbReference type="InterPro" id="IPR050743">
    <property type="entry name" value="2-oxoacid_DH_E2_comp"/>
</dbReference>
<dbReference type="HOGENOM" id="CLU_319317_0_0_14"/>
<dbReference type="GO" id="GO:0005737">
    <property type="term" value="C:cytoplasm"/>
    <property type="evidence" value="ECO:0007669"/>
    <property type="project" value="TreeGrafter"/>
</dbReference>
<dbReference type="eggNOG" id="COG0508">
    <property type="taxonomic scope" value="Bacteria"/>
</dbReference>
<keyword evidence="3" id="KW-0012">Acyltransferase</keyword>